<evidence type="ECO:0000256" key="7">
    <source>
        <dbReference type="SAM" id="MobiDB-lite"/>
    </source>
</evidence>
<dbReference type="Gene3D" id="1.10.30.10">
    <property type="entry name" value="High mobility group box domain"/>
    <property type="match status" value="1"/>
</dbReference>
<organism evidence="9 10">
    <name type="scientific">Strigamia maritima</name>
    <name type="common">European centipede</name>
    <name type="synonym">Geophilus maritimus</name>
    <dbReference type="NCBI Taxonomy" id="126957"/>
    <lineage>
        <taxon>Eukaryota</taxon>
        <taxon>Metazoa</taxon>
        <taxon>Ecdysozoa</taxon>
        <taxon>Arthropoda</taxon>
        <taxon>Myriapoda</taxon>
        <taxon>Chilopoda</taxon>
        <taxon>Pleurostigmophora</taxon>
        <taxon>Geophilomorpha</taxon>
        <taxon>Linotaeniidae</taxon>
        <taxon>Strigamia</taxon>
    </lineage>
</organism>
<feature type="region of interest" description="Disordered" evidence="7">
    <location>
        <begin position="187"/>
        <end position="221"/>
    </location>
</feature>
<dbReference type="SUPFAM" id="SSF47095">
    <property type="entry name" value="HMG-box"/>
    <property type="match status" value="1"/>
</dbReference>
<dbReference type="GO" id="GO:0000981">
    <property type="term" value="F:DNA-binding transcription factor activity, RNA polymerase II-specific"/>
    <property type="evidence" value="ECO:0007669"/>
    <property type="project" value="TreeGrafter"/>
</dbReference>
<dbReference type="PANTHER" id="PTHR45803">
    <property type="entry name" value="SOX100B"/>
    <property type="match status" value="1"/>
</dbReference>
<reference evidence="9" key="2">
    <citation type="submission" date="2015-02" db="UniProtKB">
        <authorList>
            <consortium name="EnsemblMetazoa"/>
        </authorList>
    </citation>
    <scope>IDENTIFICATION</scope>
</reference>
<dbReference type="EMBL" id="JH431253">
    <property type="status" value="NOT_ANNOTATED_CDS"/>
    <property type="molecule type" value="Genomic_DNA"/>
</dbReference>
<dbReference type="FunFam" id="1.10.30.10:FF:000004">
    <property type="entry name" value="Transcription factor SOX-10"/>
    <property type="match status" value="1"/>
</dbReference>
<comment type="subcellular location">
    <subcellularLocation>
        <location evidence="1">Nucleus</location>
    </subcellularLocation>
</comment>
<keyword evidence="3 6" id="KW-0238">DNA-binding</keyword>
<dbReference type="InterPro" id="IPR009071">
    <property type="entry name" value="HMG_box_dom"/>
</dbReference>
<feature type="region of interest" description="Disordered" evidence="7">
    <location>
        <begin position="349"/>
        <end position="377"/>
    </location>
</feature>
<dbReference type="STRING" id="126957.T1IPB5"/>
<feature type="region of interest" description="Disordered" evidence="7">
    <location>
        <begin position="236"/>
        <end position="289"/>
    </location>
</feature>
<evidence type="ECO:0000256" key="1">
    <source>
        <dbReference type="ARBA" id="ARBA00004123"/>
    </source>
</evidence>
<dbReference type="GO" id="GO:0005634">
    <property type="term" value="C:nucleus"/>
    <property type="evidence" value="ECO:0007669"/>
    <property type="project" value="UniProtKB-SubCell"/>
</dbReference>
<feature type="region of interest" description="Disordered" evidence="7">
    <location>
        <begin position="61"/>
        <end position="89"/>
    </location>
</feature>
<dbReference type="Pfam" id="PF00505">
    <property type="entry name" value="HMG_box"/>
    <property type="match status" value="1"/>
</dbReference>
<dbReference type="HOGENOM" id="CLU_031800_2_0_1"/>
<keyword evidence="2" id="KW-0805">Transcription regulation</keyword>
<evidence type="ECO:0000256" key="6">
    <source>
        <dbReference type="PROSITE-ProRule" id="PRU00267"/>
    </source>
</evidence>
<dbReference type="PhylomeDB" id="T1IPB5"/>
<evidence type="ECO:0000313" key="10">
    <source>
        <dbReference type="Proteomes" id="UP000014500"/>
    </source>
</evidence>
<dbReference type="InterPro" id="IPR036910">
    <property type="entry name" value="HMG_box_dom_sf"/>
</dbReference>
<feature type="DNA-binding region" description="HMG box" evidence="6">
    <location>
        <begin position="126"/>
        <end position="194"/>
    </location>
</feature>
<dbReference type="InterPro" id="IPR022151">
    <property type="entry name" value="Sox_N"/>
</dbReference>
<reference evidence="10" key="1">
    <citation type="submission" date="2011-05" db="EMBL/GenBank/DDBJ databases">
        <authorList>
            <person name="Richards S.R."/>
            <person name="Qu J."/>
            <person name="Jiang H."/>
            <person name="Jhangiani S.N."/>
            <person name="Agravi P."/>
            <person name="Goodspeed R."/>
            <person name="Gross S."/>
            <person name="Mandapat C."/>
            <person name="Jackson L."/>
            <person name="Mathew T."/>
            <person name="Pu L."/>
            <person name="Thornton R."/>
            <person name="Saada N."/>
            <person name="Wilczek-Boney K.B."/>
            <person name="Lee S."/>
            <person name="Kovar C."/>
            <person name="Wu Y."/>
            <person name="Scherer S.E."/>
            <person name="Worley K.C."/>
            <person name="Muzny D.M."/>
            <person name="Gibbs R."/>
        </authorList>
    </citation>
    <scope>NUCLEOTIDE SEQUENCE</scope>
    <source>
        <strain evidence="10">Brora</strain>
    </source>
</reference>
<evidence type="ECO:0000256" key="2">
    <source>
        <dbReference type="ARBA" id="ARBA00023015"/>
    </source>
</evidence>
<evidence type="ECO:0000256" key="5">
    <source>
        <dbReference type="ARBA" id="ARBA00023242"/>
    </source>
</evidence>
<dbReference type="CDD" id="cd22031">
    <property type="entry name" value="HMG-box_SoxE"/>
    <property type="match status" value="1"/>
</dbReference>
<dbReference type="AlphaFoldDB" id="T1IPB5"/>
<evidence type="ECO:0000313" key="9">
    <source>
        <dbReference type="EnsemblMetazoa" id="SMAR002864-PA"/>
    </source>
</evidence>
<proteinExistence type="predicted"/>
<feature type="domain" description="HMG box" evidence="8">
    <location>
        <begin position="126"/>
        <end position="194"/>
    </location>
</feature>
<dbReference type="PROSITE" id="PS50118">
    <property type="entry name" value="HMG_BOX_2"/>
    <property type="match status" value="1"/>
</dbReference>
<dbReference type="eggNOG" id="KOG0527">
    <property type="taxonomic scope" value="Eukaryota"/>
</dbReference>
<dbReference type="InterPro" id="IPR050917">
    <property type="entry name" value="SOX_TF"/>
</dbReference>
<feature type="compositionally biased region" description="Basic and acidic residues" evidence="7">
    <location>
        <begin position="260"/>
        <end position="274"/>
    </location>
</feature>
<evidence type="ECO:0000256" key="3">
    <source>
        <dbReference type="ARBA" id="ARBA00023125"/>
    </source>
</evidence>
<dbReference type="EnsemblMetazoa" id="SMAR002864-RA">
    <property type="protein sequence ID" value="SMAR002864-PA"/>
    <property type="gene ID" value="SMAR002864"/>
</dbReference>
<dbReference type="Pfam" id="PF12444">
    <property type="entry name" value="Sox_N"/>
    <property type="match status" value="1"/>
</dbReference>
<dbReference type="Proteomes" id="UP000014500">
    <property type="component" value="Unassembled WGS sequence"/>
</dbReference>
<dbReference type="SMART" id="SM00398">
    <property type="entry name" value="HMG"/>
    <property type="match status" value="1"/>
</dbReference>
<evidence type="ECO:0000259" key="8">
    <source>
        <dbReference type="PROSITE" id="PS50118"/>
    </source>
</evidence>
<evidence type="ECO:0000256" key="4">
    <source>
        <dbReference type="ARBA" id="ARBA00023163"/>
    </source>
</evidence>
<dbReference type="PANTHER" id="PTHR45803:SF5">
    <property type="entry name" value="SOX100B"/>
    <property type="match status" value="1"/>
</dbReference>
<sequence>MSNMTRVPPPIRACTPLETTHAHWLTHRGGVGVLKMSNASVQSGLFTFGWRSQMDDSLPSSYDGYRPASFDSGPETDGDSSDGAGGDERFSSCIREAVTRVLKGYDWTLVPLPTKNNGGDKRKPHVKRPMNAFMVWAQAARRKLADQYPHLHNAELSKTLGKLWRLLNEAEKKPFIEEAERLRTVHKKEHPDYKYQPRRRKPLKGASTTDLQPATPHQHGPAVMFRSLKGKCYERPPSNAECTSGSSSAPPTPPTSPGEVEGKDRPDSEKRERPIAPTSEHSAQPIDFSHVDVGQLTTEVMENIDDNELDQYLPPGTTATHQHNAASPAHYGATYPSVWTNRFCMPPAGDSQPHLDTNKAENSQDNNFSNNDDDDTRFHELQPVKQESQTARRQGGPANPNAYILHQSASPYGFYSGSGNQSMFQCLLYSGSDYCNYYV</sequence>
<keyword evidence="10" id="KW-1185">Reference proteome</keyword>
<accession>T1IPB5</accession>
<dbReference type="GO" id="GO:0000978">
    <property type="term" value="F:RNA polymerase II cis-regulatory region sequence-specific DNA binding"/>
    <property type="evidence" value="ECO:0007669"/>
    <property type="project" value="TreeGrafter"/>
</dbReference>
<keyword evidence="4" id="KW-0804">Transcription</keyword>
<protein>
    <recommendedName>
        <fullName evidence="8">HMG box domain-containing protein</fullName>
    </recommendedName>
</protein>
<name>T1IPB5_STRMM</name>
<keyword evidence="5 6" id="KW-0539">Nucleus</keyword>